<protein>
    <submittedName>
        <fullName evidence="1">Uncharacterized protein</fullName>
    </submittedName>
</protein>
<reference evidence="1 2" key="1">
    <citation type="submission" date="2021-06" db="EMBL/GenBank/DDBJ databases">
        <authorList>
            <person name="Palmer J.M."/>
        </authorList>
    </citation>
    <scope>NUCLEOTIDE SEQUENCE [LARGE SCALE GENOMIC DNA]</scope>
    <source>
        <strain evidence="1 2">GA_2019</strain>
        <tissue evidence="1">Muscle</tissue>
    </source>
</reference>
<sequence length="124" mass="13864">MNNQCYPAFELALLTSPFKSISAMLLGNNKKGKEAHSALAIQNSTDLQKAHPTAASAPTKKINPCLIIRDLLYEARVQQNIKGSCLMLWQSMIKLILIIDWISRFVLSQNQKKISSPKVVLQNK</sequence>
<comment type="caution">
    <text evidence="1">The sequence shown here is derived from an EMBL/GenBank/DDBJ whole genome shotgun (WGS) entry which is preliminary data.</text>
</comment>
<accession>A0ABV0N184</accession>
<name>A0ABV0N184_9TELE</name>
<dbReference type="Proteomes" id="UP001476798">
    <property type="component" value="Unassembled WGS sequence"/>
</dbReference>
<gene>
    <name evidence="1" type="ORF">GOODEAATRI_012980</name>
</gene>
<evidence type="ECO:0000313" key="1">
    <source>
        <dbReference type="EMBL" id="MEQ2165045.1"/>
    </source>
</evidence>
<evidence type="ECO:0000313" key="2">
    <source>
        <dbReference type="Proteomes" id="UP001476798"/>
    </source>
</evidence>
<organism evidence="1 2">
    <name type="scientific">Goodea atripinnis</name>
    <dbReference type="NCBI Taxonomy" id="208336"/>
    <lineage>
        <taxon>Eukaryota</taxon>
        <taxon>Metazoa</taxon>
        <taxon>Chordata</taxon>
        <taxon>Craniata</taxon>
        <taxon>Vertebrata</taxon>
        <taxon>Euteleostomi</taxon>
        <taxon>Actinopterygii</taxon>
        <taxon>Neopterygii</taxon>
        <taxon>Teleostei</taxon>
        <taxon>Neoteleostei</taxon>
        <taxon>Acanthomorphata</taxon>
        <taxon>Ovalentaria</taxon>
        <taxon>Atherinomorphae</taxon>
        <taxon>Cyprinodontiformes</taxon>
        <taxon>Goodeidae</taxon>
        <taxon>Goodea</taxon>
    </lineage>
</organism>
<dbReference type="EMBL" id="JAHRIO010020843">
    <property type="protein sequence ID" value="MEQ2165045.1"/>
    <property type="molecule type" value="Genomic_DNA"/>
</dbReference>
<keyword evidence="2" id="KW-1185">Reference proteome</keyword>
<proteinExistence type="predicted"/>